<accession>A0ABV7INL2</accession>
<organism evidence="2 3">
    <name type="scientific">Novosphingobium bradum</name>
    <dbReference type="NCBI Taxonomy" id="1737444"/>
    <lineage>
        <taxon>Bacteria</taxon>
        <taxon>Pseudomonadati</taxon>
        <taxon>Pseudomonadota</taxon>
        <taxon>Alphaproteobacteria</taxon>
        <taxon>Sphingomonadales</taxon>
        <taxon>Sphingomonadaceae</taxon>
        <taxon>Novosphingobium</taxon>
    </lineage>
</organism>
<feature type="signal peptide" evidence="1">
    <location>
        <begin position="1"/>
        <end position="22"/>
    </location>
</feature>
<evidence type="ECO:0000313" key="3">
    <source>
        <dbReference type="Proteomes" id="UP001595604"/>
    </source>
</evidence>
<keyword evidence="3" id="KW-1185">Reference proteome</keyword>
<proteinExistence type="predicted"/>
<comment type="caution">
    <text evidence="2">The sequence shown here is derived from an EMBL/GenBank/DDBJ whole genome shotgun (WGS) entry which is preliminary data.</text>
</comment>
<name>A0ABV7INL2_9SPHN</name>
<evidence type="ECO:0008006" key="4">
    <source>
        <dbReference type="Google" id="ProtNLM"/>
    </source>
</evidence>
<keyword evidence="1" id="KW-0732">Signal</keyword>
<gene>
    <name evidence="2" type="ORF">ACFOD9_08125</name>
</gene>
<evidence type="ECO:0000313" key="2">
    <source>
        <dbReference type="EMBL" id="MFC3174215.1"/>
    </source>
</evidence>
<protein>
    <recommendedName>
        <fullName evidence="4">Lipoprotein</fullName>
    </recommendedName>
</protein>
<reference evidence="3" key="1">
    <citation type="journal article" date="2019" name="Int. J. Syst. Evol. Microbiol.">
        <title>The Global Catalogue of Microorganisms (GCM) 10K type strain sequencing project: providing services to taxonomists for standard genome sequencing and annotation.</title>
        <authorList>
            <consortium name="The Broad Institute Genomics Platform"/>
            <consortium name="The Broad Institute Genome Sequencing Center for Infectious Disease"/>
            <person name="Wu L."/>
            <person name="Ma J."/>
        </authorList>
    </citation>
    <scope>NUCLEOTIDE SEQUENCE [LARGE SCALE GENOMIC DNA]</scope>
    <source>
        <strain evidence="3">KCTC 42984</strain>
    </source>
</reference>
<feature type="chain" id="PRO_5046203414" description="Lipoprotein" evidence="1">
    <location>
        <begin position="23"/>
        <end position="124"/>
    </location>
</feature>
<sequence>MRRGPVLFAAAALALLAACSRGEPGAGSGAAEGAEKIACALGVGARFEAVCALERADRGGEKLLVVHHPDGGFRSFTVLANGAGLAAADGAESARQAIAGDLLEVAVGEDRYRFPFKVKSDGAR</sequence>
<dbReference type="PROSITE" id="PS51257">
    <property type="entry name" value="PROKAR_LIPOPROTEIN"/>
    <property type="match status" value="1"/>
</dbReference>
<dbReference type="Proteomes" id="UP001595604">
    <property type="component" value="Unassembled WGS sequence"/>
</dbReference>
<dbReference type="EMBL" id="JBHRTQ010000007">
    <property type="protein sequence ID" value="MFC3174215.1"/>
    <property type="molecule type" value="Genomic_DNA"/>
</dbReference>
<evidence type="ECO:0000256" key="1">
    <source>
        <dbReference type="SAM" id="SignalP"/>
    </source>
</evidence>
<dbReference type="RefSeq" id="WP_379509583.1">
    <property type="nucleotide sequence ID" value="NZ_JBHRTQ010000007.1"/>
</dbReference>